<dbReference type="CDD" id="cd06928">
    <property type="entry name" value="RNAP_alpha_NTD"/>
    <property type="match status" value="1"/>
</dbReference>
<comment type="catalytic activity">
    <reaction evidence="10 11">
        <text>RNA(n) + a ribonucleoside 5'-triphosphate = RNA(n+1) + diphosphate</text>
        <dbReference type="Rhea" id="RHEA:21248"/>
        <dbReference type="Rhea" id="RHEA-COMP:14527"/>
        <dbReference type="Rhea" id="RHEA-COMP:17342"/>
        <dbReference type="ChEBI" id="CHEBI:33019"/>
        <dbReference type="ChEBI" id="CHEBI:61557"/>
        <dbReference type="ChEBI" id="CHEBI:140395"/>
        <dbReference type="EC" id="2.7.7.6"/>
    </reaction>
</comment>
<dbReference type="InterPro" id="IPR011263">
    <property type="entry name" value="DNA-dir_RNA_pol_RpoA/D/Rpb3"/>
</dbReference>
<evidence type="ECO:0000256" key="4">
    <source>
        <dbReference type="ARBA" id="ARBA00022478"/>
    </source>
</evidence>
<comment type="domain">
    <text evidence="11">The N-terminal domain is essential for RNAP assembly and basal transcription, whereas the C-terminal domain is involved in interaction with transcriptional regulators and with upstream promoter elements.</text>
</comment>
<feature type="region of interest" description="Alpha C-terminal domain (alpha-CTD)" evidence="11">
    <location>
        <begin position="245"/>
        <end position="314"/>
    </location>
</feature>
<comment type="function">
    <text evidence="11">DNA-dependent RNA polymerase catalyzes the transcription of DNA into RNA using the four ribonucleoside triphosphates as substrates.</text>
</comment>
<comment type="caution">
    <text evidence="14">The sequence shown here is derived from an EMBL/GenBank/DDBJ whole genome shotgun (WGS) entry which is preliminary data.</text>
</comment>
<dbReference type="InterPro" id="IPR011262">
    <property type="entry name" value="DNA-dir_RNA_pol_insert"/>
</dbReference>
<reference evidence="14" key="1">
    <citation type="submission" date="2022-06" db="EMBL/GenBank/DDBJ databases">
        <title>Alkalicoccobacillus porphyridii sp. nov., isolated from a marine red alga, Porphyridium purpureum and reclassification of Shouchella plakortidis and Shouchella gibsonii as Alkalicoccobacillus plakortidis comb. nov. and Alkalicoccobacillus gibsonii comb. nov.</title>
        <authorList>
            <person name="Kim K.H."/>
            <person name="Lee J.K."/>
            <person name="Han D.M."/>
            <person name="Baek J.H."/>
            <person name="Jeon C.O."/>
        </authorList>
    </citation>
    <scope>NUCLEOTIDE SEQUENCE</scope>
    <source>
        <strain evidence="14">DSM 19153</strain>
    </source>
</reference>
<feature type="domain" description="DNA-directed RNA polymerase RpoA/D/Rpb3-type" evidence="13">
    <location>
        <begin position="20"/>
        <end position="227"/>
    </location>
</feature>
<evidence type="ECO:0000256" key="2">
    <source>
        <dbReference type="ARBA" id="ARBA00012418"/>
    </source>
</evidence>
<evidence type="ECO:0000256" key="1">
    <source>
        <dbReference type="ARBA" id="ARBA00007123"/>
    </source>
</evidence>
<dbReference type="InterPro" id="IPR011260">
    <property type="entry name" value="RNAP_asu_C"/>
</dbReference>
<dbReference type="InterPro" id="IPR011773">
    <property type="entry name" value="DNA-dir_RpoA"/>
</dbReference>
<dbReference type="NCBIfam" id="TIGR02027">
    <property type="entry name" value="rpoA"/>
    <property type="match status" value="1"/>
</dbReference>
<dbReference type="Pfam" id="PF01193">
    <property type="entry name" value="RNA_pol_L"/>
    <property type="match status" value="1"/>
</dbReference>
<comment type="subunit">
    <text evidence="11">Homodimer. The RNAP catalytic core consists of 2 alpha, 1 beta, 1 beta' and 1 omega subunit. When a sigma factor is associated with the core the holoenzyme is formed, which can initiate transcription.</text>
</comment>
<evidence type="ECO:0000256" key="12">
    <source>
        <dbReference type="SAM" id="Coils"/>
    </source>
</evidence>
<evidence type="ECO:0000256" key="8">
    <source>
        <dbReference type="ARBA" id="ARBA00032524"/>
    </source>
</evidence>
<gene>
    <name evidence="11" type="primary">rpoA</name>
    <name evidence="14" type="ORF">NDM98_20955</name>
</gene>
<protein>
    <recommendedName>
        <fullName evidence="3 11">DNA-directed RNA polymerase subunit alpha</fullName>
        <shortName evidence="11">RNAP subunit alpha</shortName>
        <ecNumber evidence="2 11">2.7.7.6</ecNumber>
    </recommendedName>
    <alternativeName>
        <fullName evidence="9 11">RNA polymerase subunit alpha</fullName>
    </alternativeName>
    <alternativeName>
        <fullName evidence="8 11">Transcriptase subunit alpha</fullName>
    </alternativeName>
</protein>
<keyword evidence="15" id="KW-1185">Reference proteome</keyword>
<evidence type="ECO:0000256" key="5">
    <source>
        <dbReference type="ARBA" id="ARBA00022679"/>
    </source>
</evidence>
<dbReference type="NCBIfam" id="NF003516">
    <property type="entry name" value="PRK05182.2-2"/>
    <property type="match status" value="1"/>
</dbReference>
<name>A0ABT0XP40_9BACI</name>
<keyword evidence="4 11" id="KW-0240">DNA-directed RNA polymerase</keyword>
<dbReference type="InterPro" id="IPR036603">
    <property type="entry name" value="RBP11-like"/>
</dbReference>
<evidence type="ECO:0000256" key="9">
    <source>
        <dbReference type="ARBA" id="ARBA00033070"/>
    </source>
</evidence>
<evidence type="ECO:0000313" key="14">
    <source>
        <dbReference type="EMBL" id="MCM2677664.1"/>
    </source>
</evidence>
<dbReference type="Pfam" id="PF03118">
    <property type="entry name" value="RNA_pol_A_CTD"/>
    <property type="match status" value="1"/>
</dbReference>
<feature type="region of interest" description="Alpha N-terminal domain (alpha-NTD)" evidence="11">
    <location>
        <begin position="1"/>
        <end position="230"/>
    </location>
</feature>
<feature type="coiled-coil region" evidence="12">
    <location>
        <begin position="224"/>
        <end position="251"/>
    </location>
</feature>
<keyword evidence="6 11" id="KW-0548">Nucleotidyltransferase</keyword>
<dbReference type="NCBIfam" id="NF003513">
    <property type="entry name" value="PRK05182.1-2"/>
    <property type="match status" value="1"/>
</dbReference>
<dbReference type="GO" id="GO:0000428">
    <property type="term" value="C:DNA-directed RNA polymerase complex"/>
    <property type="evidence" value="ECO:0007669"/>
    <property type="project" value="UniProtKB-KW"/>
</dbReference>
<dbReference type="NCBIfam" id="NF003515">
    <property type="entry name" value="PRK05182.2-1"/>
    <property type="match status" value="1"/>
</dbReference>
<dbReference type="Pfam" id="PF01000">
    <property type="entry name" value="RNA_pol_A_bac"/>
    <property type="match status" value="1"/>
</dbReference>
<evidence type="ECO:0000256" key="11">
    <source>
        <dbReference type="HAMAP-Rule" id="MF_00059"/>
    </source>
</evidence>
<keyword evidence="12" id="KW-0175">Coiled coil</keyword>
<dbReference type="RefSeq" id="WP_251611472.1">
    <property type="nucleotide sequence ID" value="NZ_JAMQJY010000005.1"/>
</dbReference>
<evidence type="ECO:0000256" key="3">
    <source>
        <dbReference type="ARBA" id="ARBA00015972"/>
    </source>
</evidence>
<dbReference type="Gene3D" id="1.10.150.20">
    <property type="entry name" value="5' to 3' exonuclease, C-terminal subdomain"/>
    <property type="match status" value="1"/>
</dbReference>
<keyword evidence="5 11" id="KW-0808">Transferase</keyword>
<dbReference type="Gene3D" id="3.30.1360.10">
    <property type="entry name" value="RNA polymerase, RBP11-like subunit"/>
    <property type="match status" value="1"/>
</dbReference>
<evidence type="ECO:0000256" key="10">
    <source>
        <dbReference type="ARBA" id="ARBA00048552"/>
    </source>
</evidence>
<dbReference type="InterPro" id="IPR036643">
    <property type="entry name" value="RNApol_insert_sf"/>
</dbReference>
<dbReference type="NCBIfam" id="NF003519">
    <property type="entry name" value="PRK05182.2-5"/>
    <property type="match status" value="1"/>
</dbReference>
<dbReference type="SUPFAM" id="SSF47789">
    <property type="entry name" value="C-terminal domain of RNA polymerase alpha subunit"/>
    <property type="match status" value="1"/>
</dbReference>
<dbReference type="HAMAP" id="MF_00059">
    <property type="entry name" value="RNApol_bact_RpoA"/>
    <property type="match status" value="1"/>
</dbReference>
<dbReference type="SMART" id="SM00662">
    <property type="entry name" value="RPOLD"/>
    <property type="match status" value="1"/>
</dbReference>
<dbReference type="SUPFAM" id="SSF56553">
    <property type="entry name" value="Insert subdomain of RNA polymerase alpha subunit"/>
    <property type="match status" value="1"/>
</dbReference>
<evidence type="ECO:0000259" key="13">
    <source>
        <dbReference type="SMART" id="SM00662"/>
    </source>
</evidence>
<dbReference type="Gene3D" id="2.170.120.12">
    <property type="entry name" value="DNA-directed RNA polymerase, insert domain"/>
    <property type="match status" value="1"/>
</dbReference>
<organism evidence="14 15">
    <name type="scientific">Alkalicoccobacillus plakortidis</name>
    <dbReference type="NCBI Taxonomy" id="444060"/>
    <lineage>
        <taxon>Bacteria</taxon>
        <taxon>Bacillati</taxon>
        <taxon>Bacillota</taxon>
        <taxon>Bacilli</taxon>
        <taxon>Bacillales</taxon>
        <taxon>Bacillaceae</taxon>
        <taxon>Alkalicoccobacillus</taxon>
    </lineage>
</organism>
<keyword evidence="7 11" id="KW-0804">Transcription</keyword>
<dbReference type="Proteomes" id="UP001203665">
    <property type="component" value="Unassembled WGS sequence"/>
</dbReference>
<evidence type="ECO:0000256" key="7">
    <source>
        <dbReference type="ARBA" id="ARBA00023163"/>
    </source>
</evidence>
<dbReference type="EC" id="2.7.7.6" evidence="2 11"/>
<evidence type="ECO:0000313" key="15">
    <source>
        <dbReference type="Proteomes" id="UP001203665"/>
    </source>
</evidence>
<evidence type="ECO:0000256" key="6">
    <source>
        <dbReference type="ARBA" id="ARBA00022695"/>
    </source>
</evidence>
<dbReference type="EMBL" id="JAMQJY010000005">
    <property type="protein sequence ID" value="MCM2677664.1"/>
    <property type="molecule type" value="Genomic_DNA"/>
</dbReference>
<proteinExistence type="inferred from homology"/>
<dbReference type="GO" id="GO:0003899">
    <property type="term" value="F:DNA-directed RNA polymerase activity"/>
    <property type="evidence" value="ECO:0007669"/>
    <property type="project" value="UniProtKB-EC"/>
</dbReference>
<accession>A0ABT0XP40</accession>
<sequence>MIEIEKPNIETVEVSEDAKYGKFVVEPLERGYGTTLGNSLRRILLSSLPGAAVTAVQIDGVLHEFSTIEGVVEDVTTIILNLKKLALKIYSEEEKTLEIDIQGEGVVTAGDLTHDSDVEVLNPDLHIATLTKGANLHMRLLAKQGRGYVLAEGNKNDDQPIGVLPIDSIYTPVARVNYQVENTRVGQVTNYDKLTLDVWTDGSTRPEEAVSLGAKILNEHLNIFVGLTDQAQNAEIMVEKEEDQKEKVLEMTIEELDLSVRSYNCLKRAGINTVQELTHKTEEDMMKVRNLGRKSLEEVQEKLGELGLGLRNEE</sequence>
<dbReference type="SUPFAM" id="SSF55257">
    <property type="entry name" value="RBP11-like subunits of RNA polymerase"/>
    <property type="match status" value="1"/>
</dbReference>
<comment type="similarity">
    <text evidence="1 11">Belongs to the RNA polymerase alpha chain family.</text>
</comment>